<dbReference type="AlphaFoldDB" id="A0A3M0A4Y8"/>
<keyword evidence="1" id="KW-0732">Signal</keyword>
<dbReference type="Pfam" id="PF13365">
    <property type="entry name" value="Trypsin_2"/>
    <property type="match status" value="1"/>
</dbReference>
<dbReference type="RefSeq" id="WP_121876907.1">
    <property type="nucleotide sequence ID" value="NZ_REFJ01000003.1"/>
</dbReference>
<evidence type="ECO:0000313" key="3">
    <source>
        <dbReference type="Proteomes" id="UP000267187"/>
    </source>
</evidence>
<name>A0A3M0A4Y8_9GAMM</name>
<dbReference type="GO" id="GO:0004252">
    <property type="term" value="F:serine-type endopeptidase activity"/>
    <property type="evidence" value="ECO:0007669"/>
    <property type="project" value="InterPro"/>
</dbReference>
<dbReference type="Proteomes" id="UP000267187">
    <property type="component" value="Unassembled WGS sequence"/>
</dbReference>
<dbReference type="Gene3D" id="2.40.10.10">
    <property type="entry name" value="Trypsin-like serine proteases"/>
    <property type="match status" value="2"/>
</dbReference>
<dbReference type="InterPro" id="IPR009003">
    <property type="entry name" value="Peptidase_S1_PA"/>
</dbReference>
<comment type="caution">
    <text evidence="2">The sequence shown here is derived from an EMBL/GenBank/DDBJ whole genome shotgun (WGS) entry which is preliminary data.</text>
</comment>
<feature type="chain" id="PRO_5018118552" evidence="1">
    <location>
        <begin position="18"/>
        <end position="404"/>
    </location>
</feature>
<feature type="signal peptide" evidence="1">
    <location>
        <begin position="1"/>
        <end position="17"/>
    </location>
</feature>
<dbReference type="EMBL" id="REFJ01000003">
    <property type="protein sequence ID" value="RMA80231.1"/>
    <property type="molecule type" value="Genomic_DNA"/>
</dbReference>
<evidence type="ECO:0000256" key="1">
    <source>
        <dbReference type="SAM" id="SignalP"/>
    </source>
</evidence>
<keyword evidence="3" id="KW-1185">Reference proteome</keyword>
<dbReference type="SUPFAM" id="SSF50494">
    <property type="entry name" value="Trypsin-like serine proteases"/>
    <property type="match status" value="1"/>
</dbReference>
<dbReference type="InterPro" id="IPR001940">
    <property type="entry name" value="Peptidase_S1C"/>
</dbReference>
<proteinExistence type="predicted"/>
<dbReference type="OrthoDB" id="8581982at2"/>
<protein>
    <submittedName>
        <fullName evidence="2">Trypsin-like peptidase</fullName>
    </submittedName>
</protein>
<dbReference type="PANTHER" id="PTHR43019">
    <property type="entry name" value="SERINE ENDOPROTEASE DEGS"/>
    <property type="match status" value="1"/>
</dbReference>
<dbReference type="GO" id="GO:0006508">
    <property type="term" value="P:proteolysis"/>
    <property type="evidence" value="ECO:0007669"/>
    <property type="project" value="InterPro"/>
</dbReference>
<gene>
    <name evidence="2" type="ORF">DFR27_1595</name>
</gene>
<evidence type="ECO:0000313" key="2">
    <source>
        <dbReference type="EMBL" id="RMA80231.1"/>
    </source>
</evidence>
<dbReference type="InterPro" id="IPR043504">
    <property type="entry name" value="Peptidase_S1_PA_chymotrypsin"/>
</dbReference>
<reference evidence="2 3" key="1">
    <citation type="submission" date="2018-10" db="EMBL/GenBank/DDBJ databases">
        <title>Genomic Encyclopedia of Type Strains, Phase IV (KMG-IV): sequencing the most valuable type-strain genomes for metagenomic binning, comparative biology and taxonomic classification.</title>
        <authorList>
            <person name="Goeker M."/>
        </authorList>
    </citation>
    <scope>NUCLEOTIDE SEQUENCE [LARGE SCALE GENOMIC DNA]</scope>
    <source>
        <strain evidence="2 3">DSM 25080</strain>
    </source>
</reference>
<organism evidence="2 3">
    <name type="scientific">Umboniibacter marinipuniceus</name>
    <dbReference type="NCBI Taxonomy" id="569599"/>
    <lineage>
        <taxon>Bacteria</taxon>
        <taxon>Pseudomonadati</taxon>
        <taxon>Pseudomonadota</taxon>
        <taxon>Gammaproteobacteria</taxon>
        <taxon>Cellvibrionales</taxon>
        <taxon>Cellvibrionaceae</taxon>
        <taxon>Umboniibacter</taxon>
    </lineage>
</organism>
<sequence>MRLTLILLLLLSSVVRADGDYQTQLNAVFQIRVLDAQADQKSSIGSGFAVSGDGYLITNYHVIQSVVNFPNGYRLEVISATDEVIESRVVAVDVINDLALLKIDIPLDVTLQLAAEEPSQGARILSFGNPMDLGQTIVPGTWNGEVAHRFHRLINFSGALNSGMSGGPALNSNNEVVGVNVAGYGNNLSLLVPLSAVATMVSKIGIETPLDEQVSEQLLADEAARIEALLAGDWSVEPLGGRPAIAAVTDFISCWGASNNDQQERRTNVISRSCRTREGIYLNRHLQTGSIIYNQMVVENIDLSPLQFEFEVHDAMNLGRQSPSDTDYVGPMSCHEAFLEGSYGGHKTIVCVRAYKRFAPLYDVYFKIGSPPQDGQVAMTALALEGVSKSSAQQVIDKLLETVL</sequence>
<dbReference type="PRINTS" id="PR00834">
    <property type="entry name" value="PROTEASES2C"/>
</dbReference>
<dbReference type="PANTHER" id="PTHR43019:SF23">
    <property type="entry name" value="PROTEASE DO-LIKE 5, CHLOROPLASTIC"/>
    <property type="match status" value="1"/>
</dbReference>
<accession>A0A3M0A4Y8</accession>